<comment type="caution">
    <text evidence="1">The sequence shown here is derived from an EMBL/GenBank/DDBJ whole genome shotgun (WGS) entry which is preliminary data.</text>
</comment>
<dbReference type="EMBL" id="JBHSGS010000046">
    <property type="protein sequence ID" value="MFC4719746.1"/>
    <property type="molecule type" value="Genomic_DNA"/>
</dbReference>
<dbReference type="RefSeq" id="WP_204653223.1">
    <property type="nucleotide sequence ID" value="NZ_JAFBFD010000006.1"/>
</dbReference>
<organism evidence="1 2">
    <name type="scientific">Enterococcus lemanii</name>
    <dbReference type="NCBI Taxonomy" id="1159752"/>
    <lineage>
        <taxon>Bacteria</taxon>
        <taxon>Bacillati</taxon>
        <taxon>Bacillota</taxon>
        <taxon>Bacilli</taxon>
        <taxon>Lactobacillales</taxon>
        <taxon>Enterococcaceae</taxon>
        <taxon>Enterococcus</taxon>
    </lineage>
</organism>
<reference evidence="2" key="1">
    <citation type="journal article" date="2019" name="Int. J. Syst. Evol. Microbiol.">
        <title>The Global Catalogue of Microorganisms (GCM) 10K type strain sequencing project: providing services to taxonomists for standard genome sequencing and annotation.</title>
        <authorList>
            <consortium name="The Broad Institute Genomics Platform"/>
            <consortium name="The Broad Institute Genome Sequencing Center for Infectious Disease"/>
            <person name="Wu L."/>
            <person name="Ma J."/>
        </authorList>
    </citation>
    <scope>NUCLEOTIDE SEQUENCE [LARGE SCALE GENOMIC DNA]</scope>
    <source>
        <strain evidence="2">CGMCC 1.19032</strain>
    </source>
</reference>
<dbReference type="PANTHER" id="PTHR40056">
    <property type="entry name" value="HYPOTHETICAL CYTOSOLIC PROTEIN"/>
    <property type="match status" value="1"/>
</dbReference>
<sequence>MINKEGVQLENLEEKIAEWGESLLLFHLPRWEELPEIELYMDQVITLVDQYLSSVIHRDKHSLLTPSMVNNYVKNGMIPAPKKKRYTKKHVAFLIAITLLKQVLTINEIKNGILFQGKVIGIRNAYNVYCDKQEEAIHLVCQQAMGLVSKPSEQATNIKLLAAQSAATAFANKLLAEKMIQIETRYLKEGVENEQK</sequence>
<dbReference type="Proteomes" id="UP001595969">
    <property type="component" value="Unassembled WGS sequence"/>
</dbReference>
<protein>
    <submittedName>
        <fullName evidence="1">DUF1836 domain-containing protein</fullName>
    </submittedName>
</protein>
<name>A0ABV9MUR3_9ENTE</name>
<dbReference type="PANTHER" id="PTHR40056:SF1">
    <property type="entry name" value="DUF1836 DOMAIN-CONTAINING PROTEIN"/>
    <property type="match status" value="1"/>
</dbReference>
<evidence type="ECO:0000313" key="1">
    <source>
        <dbReference type="EMBL" id="MFC4719746.1"/>
    </source>
</evidence>
<dbReference type="InterPro" id="IPR014975">
    <property type="entry name" value="DUF1836"/>
</dbReference>
<proteinExistence type="predicted"/>
<accession>A0ABV9MUR3</accession>
<keyword evidence="2" id="KW-1185">Reference proteome</keyword>
<gene>
    <name evidence="1" type="ORF">ACFO5I_08375</name>
</gene>
<dbReference type="Pfam" id="PF08876">
    <property type="entry name" value="DUF1836"/>
    <property type="match status" value="1"/>
</dbReference>
<evidence type="ECO:0000313" key="2">
    <source>
        <dbReference type="Proteomes" id="UP001595969"/>
    </source>
</evidence>